<name>A0A6J8DPY0_MYTCO</name>
<dbReference type="GO" id="GO:0016020">
    <property type="term" value="C:membrane"/>
    <property type="evidence" value="ECO:0007669"/>
    <property type="project" value="UniProtKB-SubCell"/>
</dbReference>
<feature type="compositionally biased region" description="Basic residues" evidence="8">
    <location>
        <begin position="359"/>
        <end position="368"/>
    </location>
</feature>
<dbReference type="InterPro" id="IPR000276">
    <property type="entry name" value="GPCR_Rhodpsn"/>
</dbReference>
<evidence type="ECO:0000256" key="2">
    <source>
        <dbReference type="ARBA" id="ARBA00022692"/>
    </source>
</evidence>
<feature type="transmembrane region" description="Helical" evidence="9">
    <location>
        <begin position="27"/>
        <end position="52"/>
    </location>
</feature>
<reference evidence="11 12" key="1">
    <citation type="submission" date="2020-06" db="EMBL/GenBank/DDBJ databases">
        <authorList>
            <person name="Li R."/>
            <person name="Bekaert M."/>
        </authorList>
    </citation>
    <scope>NUCLEOTIDE SEQUENCE [LARGE SCALE GENOMIC DNA]</scope>
    <source>
        <strain evidence="12">wild</strain>
    </source>
</reference>
<feature type="region of interest" description="Disordered" evidence="8">
    <location>
        <begin position="291"/>
        <end position="312"/>
    </location>
</feature>
<dbReference type="EMBL" id="CACVKT020007613">
    <property type="protein sequence ID" value="CAC5408940.1"/>
    <property type="molecule type" value="Genomic_DNA"/>
</dbReference>
<keyword evidence="2 9" id="KW-0812">Transmembrane</keyword>
<feature type="region of interest" description="Disordered" evidence="8">
    <location>
        <begin position="332"/>
        <end position="368"/>
    </location>
</feature>
<dbReference type="GO" id="GO:0004930">
    <property type="term" value="F:G protein-coupled receptor activity"/>
    <property type="evidence" value="ECO:0007669"/>
    <property type="project" value="UniProtKB-KW"/>
</dbReference>
<evidence type="ECO:0000256" key="6">
    <source>
        <dbReference type="ARBA" id="ARBA00023170"/>
    </source>
</evidence>
<keyword evidence="3 9" id="KW-1133">Transmembrane helix</keyword>
<keyword evidence="5 9" id="KW-0472">Membrane</keyword>
<comment type="subcellular location">
    <subcellularLocation>
        <location evidence="1">Membrane</location>
        <topology evidence="1">Multi-pass membrane protein</topology>
    </subcellularLocation>
</comment>
<feature type="domain" description="G-protein coupled receptors family 1 profile" evidence="10">
    <location>
        <begin position="44"/>
        <end position="438"/>
    </location>
</feature>
<keyword evidence="7" id="KW-0807">Transducer</keyword>
<dbReference type="CDD" id="cd00637">
    <property type="entry name" value="7tm_classA_rhodopsin-like"/>
    <property type="match status" value="1"/>
</dbReference>
<feature type="transmembrane region" description="Helical" evidence="9">
    <location>
        <begin position="144"/>
        <end position="164"/>
    </location>
</feature>
<organism evidence="11 12">
    <name type="scientific">Mytilus coruscus</name>
    <name type="common">Sea mussel</name>
    <dbReference type="NCBI Taxonomy" id="42192"/>
    <lineage>
        <taxon>Eukaryota</taxon>
        <taxon>Metazoa</taxon>
        <taxon>Spiralia</taxon>
        <taxon>Lophotrochozoa</taxon>
        <taxon>Mollusca</taxon>
        <taxon>Bivalvia</taxon>
        <taxon>Autobranchia</taxon>
        <taxon>Pteriomorphia</taxon>
        <taxon>Mytilida</taxon>
        <taxon>Mytiloidea</taxon>
        <taxon>Mytilidae</taxon>
        <taxon>Mytilinae</taxon>
        <taxon>Mytilus</taxon>
    </lineage>
</organism>
<evidence type="ECO:0000256" key="7">
    <source>
        <dbReference type="ARBA" id="ARBA00023224"/>
    </source>
</evidence>
<feature type="transmembrane region" description="Helical" evidence="9">
    <location>
        <begin position="64"/>
        <end position="82"/>
    </location>
</feature>
<evidence type="ECO:0000256" key="8">
    <source>
        <dbReference type="SAM" id="MobiDB-lite"/>
    </source>
</evidence>
<sequence>MNANDNIDSNITESLEQDWAKSVHKNIITNALVLSLYLVIGVAGNSLVLAVYKTQLKHASAERYFIPVLAMSDMLSTIFGSINNMAWDLMSDNFTNTALCKYFLFTVSNTAYMSILLLLCIAFQRYLLICRHHSLSLKHRRLMIGLSFVFANGLALPFAFFYGINDFYNDGKLLGTRCGRLQTNLYLPGAIYAVSFVSLMVLTVMSLVFFYGRVACTIFEHFKSHPSKKCSINPLTKGSNEKYQTGSKDDETEYQTKDSNNQDTCTEIENITQDNKTQIFVVELDNHSIDAATDNSTQANKDGKTRNSDTVNAQLKSNSILSVKVVEDQSSGVSSGYESHTDMTNITPNDTSLKETSTKKSKHNHQSKRNRQIKNKFSMMFIVITSVSLFCYIPVGVIVLLEGVFPDFWDNLSSTEFIVVAWLYHTYIINSIVNPIVYAFLDTEFYTGLKALFANCCTF</sequence>
<evidence type="ECO:0000256" key="1">
    <source>
        <dbReference type="ARBA" id="ARBA00004141"/>
    </source>
</evidence>
<gene>
    <name evidence="11" type="ORF">MCOR_42279</name>
</gene>
<dbReference type="Proteomes" id="UP000507470">
    <property type="component" value="Unassembled WGS sequence"/>
</dbReference>
<evidence type="ECO:0000259" key="10">
    <source>
        <dbReference type="PROSITE" id="PS50262"/>
    </source>
</evidence>
<feature type="region of interest" description="Disordered" evidence="8">
    <location>
        <begin position="240"/>
        <end position="261"/>
    </location>
</feature>
<feature type="compositionally biased region" description="Polar residues" evidence="8">
    <location>
        <begin position="332"/>
        <end position="350"/>
    </location>
</feature>
<accession>A0A6J8DPY0</accession>
<feature type="transmembrane region" description="Helical" evidence="9">
    <location>
        <begin position="377"/>
        <end position="401"/>
    </location>
</feature>
<protein>
    <recommendedName>
        <fullName evidence="10">G-protein coupled receptors family 1 profile domain-containing protein</fullName>
    </recommendedName>
</protein>
<dbReference type="PRINTS" id="PR00237">
    <property type="entry name" value="GPCRRHODOPSN"/>
</dbReference>
<feature type="transmembrane region" description="Helical" evidence="9">
    <location>
        <begin position="421"/>
        <end position="441"/>
    </location>
</feature>
<evidence type="ECO:0000313" key="12">
    <source>
        <dbReference type="Proteomes" id="UP000507470"/>
    </source>
</evidence>
<keyword evidence="6" id="KW-0675">Receptor</keyword>
<dbReference type="OrthoDB" id="6200125at2759"/>
<dbReference type="PANTHER" id="PTHR24238">
    <property type="entry name" value="G-PROTEIN COUPLED RECEPTOR"/>
    <property type="match status" value="1"/>
</dbReference>
<proteinExistence type="predicted"/>
<evidence type="ECO:0000256" key="9">
    <source>
        <dbReference type="SAM" id="Phobius"/>
    </source>
</evidence>
<dbReference type="SUPFAM" id="SSF81321">
    <property type="entry name" value="Family A G protein-coupled receptor-like"/>
    <property type="match status" value="1"/>
</dbReference>
<dbReference type="Pfam" id="PF00001">
    <property type="entry name" value="7tm_1"/>
    <property type="match status" value="1"/>
</dbReference>
<dbReference type="PROSITE" id="PS50262">
    <property type="entry name" value="G_PROTEIN_RECEP_F1_2"/>
    <property type="match status" value="1"/>
</dbReference>
<feature type="transmembrane region" description="Helical" evidence="9">
    <location>
        <begin position="102"/>
        <end position="123"/>
    </location>
</feature>
<evidence type="ECO:0000256" key="4">
    <source>
        <dbReference type="ARBA" id="ARBA00023040"/>
    </source>
</evidence>
<keyword evidence="12" id="KW-1185">Reference proteome</keyword>
<evidence type="ECO:0000313" key="11">
    <source>
        <dbReference type="EMBL" id="CAC5408940.1"/>
    </source>
</evidence>
<dbReference type="AlphaFoldDB" id="A0A6J8DPY0"/>
<evidence type="ECO:0000256" key="3">
    <source>
        <dbReference type="ARBA" id="ARBA00022989"/>
    </source>
</evidence>
<evidence type="ECO:0000256" key="5">
    <source>
        <dbReference type="ARBA" id="ARBA00023136"/>
    </source>
</evidence>
<feature type="transmembrane region" description="Helical" evidence="9">
    <location>
        <begin position="190"/>
        <end position="211"/>
    </location>
</feature>
<keyword evidence="4" id="KW-0297">G-protein coupled receptor</keyword>
<dbReference type="Gene3D" id="1.20.1070.10">
    <property type="entry name" value="Rhodopsin 7-helix transmembrane proteins"/>
    <property type="match status" value="2"/>
</dbReference>
<dbReference type="InterPro" id="IPR017452">
    <property type="entry name" value="GPCR_Rhodpsn_7TM"/>
</dbReference>